<dbReference type="AlphaFoldDB" id="A0AAW6DZE4"/>
<gene>
    <name evidence="1" type="ORF">PNV70_09735</name>
</gene>
<accession>A0AAW6DZE4</accession>
<organism evidence="1 2">
    <name type="scientific">Ruminococcus bicirculans</name>
    <name type="common">ex Wegman et al. 2014</name>
    <dbReference type="NCBI Taxonomy" id="1160721"/>
    <lineage>
        <taxon>Bacteria</taxon>
        <taxon>Bacillati</taxon>
        <taxon>Bacillota</taxon>
        <taxon>Clostridia</taxon>
        <taxon>Eubacteriales</taxon>
        <taxon>Oscillospiraceae</taxon>
        <taxon>Ruminococcus</taxon>
    </lineage>
</organism>
<name>A0AAW6DZE4_9FIRM</name>
<comment type="caution">
    <text evidence="1">The sequence shown here is derived from an EMBL/GenBank/DDBJ whole genome shotgun (WGS) entry which is preliminary data.</text>
</comment>
<dbReference type="RefSeq" id="WP_243246447.1">
    <property type="nucleotide sequence ID" value="NZ_JADMNX010000006.1"/>
</dbReference>
<dbReference type="Proteomes" id="UP001211421">
    <property type="component" value="Unassembled WGS sequence"/>
</dbReference>
<dbReference type="EMBL" id="JAQMLS010000006">
    <property type="protein sequence ID" value="MDB8742348.1"/>
    <property type="molecule type" value="Genomic_DNA"/>
</dbReference>
<sequence length="70" mass="7718">MEGNLLLEQFSRYKKLELEASPFHFLLDANIELNPHQINAFCAAIQALKTGGIVLAASMVSERPSKPDSC</sequence>
<proteinExistence type="predicted"/>
<evidence type="ECO:0000313" key="2">
    <source>
        <dbReference type="Proteomes" id="UP001211421"/>
    </source>
</evidence>
<reference evidence="1" key="1">
    <citation type="submission" date="2023-01" db="EMBL/GenBank/DDBJ databases">
        <title>Human gut microbiome strain richness.</title>
        <authorList>
            <person name="Chen-Liaw A."/>
        </authorList>
    </citation>
    <scope>NUCLEOTIDE SEQUENCE</scope>
    <source>
        <strain evidence="1">D59st1_B8_D59t2_181005</strain>
    </source>
</reference>
<evidence type="ECO:0000313" key="1">
    <source>
        <dbReference type="EMBL" id="MDB8742348.1"/>
    </source>
</evidence>
<protein>
    <submittedName>
        <fullName evidence="1">Uncharacterized protein</fullName>
    </submittedName>
</protein>